<dbReference type="Pfam" id="PF06985">
    <property type="entry name" value="HET"/>
    <property type="match status" value="1"/>
</dbReference>
<dbReference type="AlphaFoldDB" id="A0A9P4JN70"/>
<name>A0A9P4JN70_9PLEO</name>
<dbReference type="Proteomes" id="UP000799536">
    <property type="component" value="Unassembled WGS sequence"/>
</dbReference>
<protein>
    <recommendedName>
        <fullName evidence="1">Heterokaryon incompatibility domain-containing protein</fullName>
    </recommendedName>
</protein>
<organism evidence="2 3">
    <name type="scientific">Delitschia confertaspora ATCC 74209</name>
    <dbReference type="NCBI Taxonomy" id="1513339"/>
    <lineage>
        <taxon>Eukaryota</taxon>
        <taxon>Fungi</taxon>
        <taxon>Dikarya</taxon>
        <taxon>Ascomycota</taxon>
        <taxon>Pezizomycotina</taxon>
        <taxon>Dothideomycetes</taxon>
        <taxon>Pleosporomycetidae</taxon>
        <taxon>Pleosporales</taxon>
        <taxon>Delitschiaceae</taxon>
        <taxon>Delitschia</taxon>
    </lineage>
</organism>
<dbReference type="EMBL" id="ML993982">
    <property type="protein sequence ID" value="KAF2201296.1"/>
    <property type="molecule type" value="Genomic_DNA"/>
</dbReference>
<reference evidence="2" key="1">
    <citation type="journal article" date="2020" name="Stud. Mycol.">
        <title>101 Dothideomycetes genomes: a test case for predicting lifestyles and emergence of pathogens.</title>
        <authorList>
            <person name="Haridas S."/>
            <person name="Albert R."/>
            <person name="Binder M."/>
            <person name="Bloem J."/>
            <person name="Labutti K."/>
            <person name="Salamov A."/>
            <person name="Andreopoulos B."/>
            <person name="Baker S."/>
            <person name="Barry K."/>
            <person name="Bills G."/>
            <person name="Bluhm B."/>
            <person name="Cannon C."/>
            <person name="Castanera R."/>
            <person name="Culley D."/>
            <person name="Daum C."/>
            <person name="Ezra D."/>
            <person name="Gonzalez J."/>
            <person name="Henrissat B."/>
            <person name="Kuo A."/>
            <person name="Liang C."/>
            <person name="Lipzen A."/>
            <person name="Lutzoni F."/>
            <person name="Magnuson J."/>
            <person name="Mondo S."/>
            <person name="Nolan M."/>
            <person name="Ohm R."/>
            <person name="Pangilinan J."/>
            <person name="Park H.-J."/>
            <person name="Ramirez L."/>
            <person name="Alfaro M."/>
            <person name="Sun H."/>
            <person name="Tritt A."/>
            <person name="Yoshinaga Y."/>
            <person name="Zwiers L.-H."/>
            <person name="Turgeon B."/>
            <person name="Goodwin S."/>
            <person name="Spatafora J."/>
            <person name="Crous P."/>
            <person name="Grigoriev I."/>
        </authorList>
    </citation>
    <scope>NUCLEOTIDE SEQUENCE</scope>
    <source>
        <strain evidence="2">ATCC 74209</strain>
    </source>
</reference>
<keyword evidence="3" id="KW-1185">Reference proteome</keyword>
<evidence type="ECO:0000313" key="2">
    <source>
        <dbReference type="EMBL" id="KAF2201296.1"/>
    </source>
</evidence>
<comment type="caution">
    <text evidence="2">The sequence shown here is derived from an EMBL/GenBank/DDBJ whole genome shotgun (WGS) entry which is preliminary data.</text>
</comment>
<evidence type="ECO:0000259" key="1">
    <source>
        <dbReference type="Pfam" id="PF06985"/>
    </source>
</evidence>
<accession>A0A9P4JN70</accession>
<sequence>IPISSNPYTILRRLRRLDYPILVWADALAISQTDVSGRTHQVGLMGKRCRKRNESVIWFGEGTKEDYLEPSCLSKQTISDEDWNA</sequence>
<proteinExistence type="predicted"/>
<gene>
    <name evidence="2" type="ORF">GQ43DRAFT_338360</name>
</gene>
<feature type="domain" description="Heterokaryon incompatibility" evidence="1">
    <location>
        <begin position="3"/>
        <end position="69"/>
    </location>
</feature>
<evidence type="ECO:0000313" key="3">
    <source>
        <dbReference type="Proteomes" id="UP000799536"/>
    </source>
</evidence>
<feature type="non-terminal residue" evidence="2">
    <location>
        <position position="1"/>
    </location>
</feature>
<dbReference type="InterPro" id="IPR010730">
    <property type="entry name" value="HET"/>
</dbReference>
<dbReference type="OrthoDB" id="3557394at2759"/>
<feature type="non-terminal residue" evidence="2">
    <location>
        <position position="85"/>
    </location>
</feature>